<dbReference type="EMBL" id="JAXIVS010000012">
    <property type="protein sequence ID" value="MDY7230913.1"/>
    <property type="molecule type" value="Genomic_DNA"/>
</dbReference>
<dbReference type="Gene3D" id="3.30.70.20">
    <property type="match status" value="1"/>
</dbReference>
<dbReference type="InterPro" id="IPR017900">
    <property type="entry name" value="4Fe4S_Fe_S_CS"/>
</dbReference>
<organism evidence="14 15">
    <name type="scientific">Hyalangium rubrum</name>
    <dbReference type="NCBI Taxonomy" id="3103134"/>
    <lineage>
        <taxon>Bacteria</taxon>
        <taxon>Pseudomonadati</taxon>
        <taxon>Myxococcota</taxon>
        <taxon>Myxococcia</taxon>
        <taxon>Myxococcales</taxon>
        <taxon>Cystobacterineae</taxon>
        <taxon>Archangiaceae</taxon>
        <taxon>Hyalangium</taxon>
    </lineage>
</organism>
<evidence type="ECO:0000256" key="1">
    <source>
        <dbReference type="ARBA" id="ARBA00001927"/>
    </source>
</evidence>
<feature type="domain" description="4Fe-4S ferredoxin-type" evidence="13">
    <location>
        <begin position="31"/>
        <end position="60"/>
    </location>
</feature>
<dbReference type="PRINTS" id="PR00354">
    <property type="entry name" value="7FE8SFRDOXIN"/>
</dbReference>
<evidence type="ECO:0000256" key="6">
    <source>
        <dbReference type="ARBA" id="ARBA00022737"/>
    </source>
</evidence>
<keyword evidence="7 11" id="KW-0249">Electron transport</keyword>
<dbReference type="InterPro" id="IPR054829">
    <property type="entry name" value="FdxA"/>
</dbReference>
<reference evidence="14 15" key="1">
    <citation type="submission" date="2023-12" db="EMBL/GenBank/DDBJ databases">
        <title>the genome sequence of Hyalangium sp. s54d21.</title>
        <authorList>
            <person name="Zhang X."/>
        </authorList>
    </citation>
    <scope>NUCLEOTIDE SEQUENCE [LARGE SCALE GENOMIC DNA]</scope>
    <source>
        <strain evidence="15">s54d21</strain>
    </source>
</reference>
<comment type="cofactor">
    <cofactor evidence="1 11">
        <name>[3Fe-4S] cluster</name>
        <dbReference type="ChEBI" id="CHEBI:21137"/>
    </cofactor>
</comment>
<dbReference type="RefSeq" id="WP_321549623.1">
    <property type="nucleotide sequence ID" value="NZ_JAXIVS010000012.1"/>
</dbReference>
<evidence type="ECO:0000313" key="14">
    <source>
        <dbReference type="EMBL" id="MDY7230913.1"/>
    </source>
</evidence>
<feature type="domain" description="4Fe-4S ferredoxin-type" evidence="13">
    <location>
        <begin position="1"/>
        <end position="30"/>
    </location>
</feature>
<feature type="region of interest" description="Disordered" evidence="12">
    <location>
        <begin position="90"/>
        <end position="113"/>
    </location>
</feature>
<gene>
    <name evidence="14" type="primary">fdxA</name>
    <name evidence="14" type="ORF">SYV04_31270</name>
</gene>
<keyword evidence="8 11" id="KW-0408">Iron</keyword>
<name>A0ABU5HBQ9_9BACT</name>
<keyword evidence="6 11" id="KW-0677">Repeat</keyword>
<feature type="compositionally biased region" description="Basic and acidic residues" evidence="12">
    <location>
        <begin position="90"/>
        <end position="106"/>
    </location>
</feature>
<accession>A0ABU5HBQ9</accession>
<keyword evidence="10 11" id="KW-0003">3Fe-4S</keyword>
<evidence type="ECO:0000256" key="8">
    <source>
        <dbReference type="ARBA" id="ARBA00023004"/>
    </source>
</evidence>
<dbReference type="PROSITE" id="PS00198">
    <property type="entry name" value="4FE4S_FER_1"/>
    <property type="match status" value="1"/>
</dbReference>
<dbReference type="InterPro" id="IPR017896">
    <property type="entry name" value="4Fe4S_Fe-S-bd"/>
</dbReference>
<protein>
    <recommendedName>
        <fullName evidence="11">Ferredoxin</fullName>
    </recommendedName>
</protein>
<sequence length="113" mass="12684">MAYVVAEPCIKCKYTDCVEVCPVNCFYEGANFLVIHPDECIDCGACEPVCPTKAIFPETDLPAKWAEFKALNADFATKWPNIAEKRDGLPEAEEFKDKDNKRHLLDTKPGGKR</sequence>
<evidence type="ECO:0000256" key="3">
    <source>
        <dbReference type="ARBA" id="ARBA00022448"/>
    </source>
</evidence>
<dbReference type="PROSITE" id="PS51379">
    <property type="entry name" value="4FE4S_FER_2"/>
    <property type="match status" value="2"/>
</dbReference>
<keyword evidence="4 11" id="KW-0004">4Fe-4S</keyword>
<evidence type="ECO:0000256" key="4">
    <source>
        <dbReference type="ARBA" id="ARBA00022485"/>
    </source>
</evidence>
<evidence type="ECO:0000256" key="5">
    <source>
        <dbReference type="ARBA" id="ARBA00022723"/>
    </source>
</evidence>
<comment type="function">
    <text evidence="11">Ferredoxins are iron-sulfur proteins that transfer electrons in a wide variety of metabolic reactions.</text>
</comment>
<evidence type="ECO:0000313" key="15">
    <source>
        <dbReference type="Proteomes" id="UP001291309"/>
    </source>
</evidence>
<comment type="caution">
    <text evidence="14">The sequence shown here is derived from an EMBL/GenBank/DDBJ whole genome shotgun (WGS) entry which is preliminary data.</text>
</comment>
<dbReference type="InterPro" id="IPR022569">
    <property type="entry name" value="Fd_C"/>
</dbReference>
<dbReference type="Pfam" id="PF00037">
    <property type="entry name" value="Fer4"/>
    <property type="match status" value="1"/>
</dbReference>
<evidence type="ECO:0000256" key="12">
    <source>
        <dbReference type="SAM" id="MobiDB-lite"/>
    </source>
</evidence>
<keyword evidence="9 11" id="KW-0411">Iron-sulfur</keyword>
<dbReference type="Proteomes" id="UP001291309">
    <property type="component" value="Unassembled WGS sequence"/>
</dbReference>
<proteinExistence type="predicted"/>
<evidence type="ECO:0000256" key="2">
    <source>
        <dbReference type="ARBA" id="ARBA00001966"/>
    </source>
</evidence>
<comment type="cofactor">
    <cofactor evidence="2 11">
        <name>[4Fe-4S] cluster</name>
        <dbReference type="ChEBI" id="CHEBI:49883"/>
    </cofactor>
</comment>
<dbReference type="InterPro" id="IPR000813">
    <property type="entry name" value="7Fe_ferredoxin"/>
</dbReference>
<dbReference type="Pfam" id="PF11953">
    <property type="entry name" value="DUF3470"/>
    <property type="match status" value="1"/>
</dbReference>
<dbReference type="NCBIfam" id="NF045490">
    <property type="entry name" value="FdxA_Protbact"/>
    <property type="match status" value="1"/>
</dbReference>
<evidence type="ECO:0000256" key="7">
    <source>
        <dbReference type="ARBA" id="ARBA00022982"/>
    </source>
</evidence>
<dbReference type="SUPFAM" id="SSF54862">
    <property type="entry name" value="4Fe-4S ferredoxins"/>
    <property type="match status" value="1"/>
</dbReference>
<evidence type="ECO:0000259" key="13">
    <source>
        <dbReference type="PROSITE" id="PS51379"/>
    </source>
</evidence>
<keyword evidence="15" id="KW-1185">Reference proteome</keyword>
<dbReference type="PANTHER" id="PTHR42859">
    <property type="entry name" value="OXIDOREDUCTASE"/>
    <property type="match status" value="1"/>
</dbReference>
<evidence type="ECO:0000256" key="11">
    <source>
        <dbReference type="RuleBase" id="RU364098"/>
    </source>
</evidence>
<keyword evidence="5 11" id="KW-0479">Metal-binding</keyword>
<evidence type="ECO:0000256" key="9">
    <source>
        <dbReference type="ARBA" id="ARBA00023014"/>
    </source>
</evidence>
<dbReference type="InterPro" id="IPR050294">
    <property type="entry name" value="RnfB_subfamily"/>
</dbReference>
<dbReference type="PANTHER" id="PTHR42859:SF2">
    <property type="entry name" value="FERREDOXIN"/>
    <property type="match status" value="1"/>
</dbReference>
<keyword evidence="3 11" id="KW-0813">Transport</keyword>
<evidence type="ECO:0000256" key="10">
    <source>
        <dbReference type="ARBA" id="ARBA00023291"/>
    </source>
</evidence>